<dbReference type="InterPro" id="IPR045249">
    <property type="entry name" value="HARBI1-like"/>
</dbReference>
<sequence>MDPSHKRQVVENLFLTFATKQAELFKQYDANRKKRSKIFLQRLRYQLKRNGEAHRKEWSSKLETELLDSIPTRKIWKLSRNDRWFREVFQQENNDQELLQHFHMDRGMFDTLVTMLNHELAPHPLLAAQSCSAEKKVGIGLYKLTTGADYATIGNLFGVHKATVKNCVHQFCKSIVKNYMDSEIYLPDQEEMADIAKGFEEKSDIPLIMGAMGRTHIPITPSLADSKNYINGRKWPSLILQAVVDNNLWHITCGHVGATDDGVVLSDSGLYQHFEGAEMPGQSINGTMIKSFIVSESSYPLLPWLQHAYVNPQTTEEETFNEHLNKARACADEAFEKLRVRFRILQRKIDIDINFVPQILLTCCILHNILEKNHTPYLESWKEALHDLGGKYPQPDGSSSSNYTTTVEGEAVRDALKEHLQSKYVLFRTIEYNQHLGHSRRVLPFVIRVQIKLVIYEIFLFFKEFFIVLTFHLGEFG</sequence>
<dbReference type="GO" id="GO:0005634">
    <property type="term" value="C:nucleus"/>
    <property type="evidence" value="ECO:0007669"/>
    <property type="project" value="UniProtKB-SubCell"/>
</dbReference>
<dbReference type="PANTHER" id="PTHR22930:SF85">
    <property type="entry name" value="GH03217P-RELATED"/>
    <property type="match status" value="1"/>
</dbReference>
<evidence type="ECO:0000256" key="6">
    <source>
        <dbReference type="ARBA" id="ARBA00022801"/>
    </source>
</evidence>
<dbReference type="EMBL" id="AXCM01001575">
    <property type="status" value="NOT_ANNOTATED_CDS"/>
    <property type="molecule type" value="Genomic_DNA"/>
</dbReference>
<evidence type="ECO:0000256" key="1">
    <source>
        <dbReference type="ARBA" id="ARBA00001968"/>
    </source>
</evidence>
<name>A0A182M0U4_9DIPT</name>
<keyword evidence="6" id="KW-0378">Hydrolase</keyword>
<comment type="cofactor">
    <cofactor evidence="1">
        <name>a divalent metal cation</name>
        <dbReference type="ChEBI" id="CHEBI:60240"/>
    </cofactor>
</comment>
<proteinExistence type="inferred from homology"/>
<dbReference type="GO" id="GO:0004518">
    <property type="term" value="F:nuclease activity"/>
    <property type="evidence" value="ECO:0007669"/>
    <property type="project" value="UniProtKB-KW"/>
</dbReference>
<evidence type="ECO:0000256" key="5">
    <source>
        <dbReference type="ARBA" id="ARBA00022723"/>
    </source>
</evidence>
<evidence type="ECO:0000313" key="9">
    <source>
        <dbReference type="EnsemblMetazoa" id="ACUA006698-PA"/>
    </source>
</evidence>
<reference evidence="9" key="2">
    <citation type="submission" date="2020-05" db="UniProtKB">
        <authorList>
            <consortium name="EnsemblMetazoa"/>
        </authorList>
    </citation>
    <scope>IDENTIFICATION</scope>
    <source>
        <strain evidence="9">A-37</strain>
    </source>
</reference>
<dbReference type="PANTHER" id="PTHR22930">
    <property type="match status" value="1"/>
</dbReference>
<evidence type="ECO:0000256" key="7">
    <source>
        <dbReference type="ARBA" id="ARBA00023242"/>
    </source>
</evidence>
<comment type="subcellular location">
    <subcellularLocation>
        <location evidence="2">Nucleus</location>
    </subcellularLocation>
</comment>
<evidence type="ECO:0000256" key="2">
    <source>
        <dbReference type="ARBA" id="ARBA00004123"/>
    </source>
</evidence>
<comment type="similarity">
    <text evidence="3">Belongs to the HARBI1 family.</text>
</comment>
<evidence type="ECO:0000256" key="4">
    <source>
        <dbReference type="ARBA" id="ARBA00022722"/>
    </source>
</evidence>
<evidence type="ECO:0000256" key="3">
    <source>
        <dbReference type="ARBA" id="ARBA00006958"/>
    </source>
</evidence>
<keyword evidence="4" id="KW-0540">Nuclease</keyword>
<dbReference type="EnsemblMetazoa" id="ACUA006698-RA">
    <property type="protein sequence ID" value="ACUA006698-PA"/>
    <property type="gene ID" value="ACUA006698"/>
</dbReference>
<evidence type="ECO:0000259" key="8">
    <source>
        <dbReference type="Pfam" id="PF13359"/>
    </source>
</evidence>
<dbReference type="VEuPathDB" id="VectorBase:ACUA006698"/>
<dbReference type="GO" id="GO:0016787">
    <property type="term" value="F:hydrolase activity"/>
    <property type="evidence" value="ECO:0007669"/>
    <property type="project" value="UniProtKB-KW"/>
</dbReference>
<keyword evidence="5" id="KW-0479">Metal-binding</keyword>
<protein>
    <recommendedName>
        <fullName evidence="8">DDE Tnp4 domain-containing protein</fullName>
    </recommendedName>
</protein>
<dbReference type="Pfam" id="PF13359">
    <property type="entry name" value="DDE_Tnp_4"/>
    <property type="match status" value="1"/>
</dbReference>
<dbReference type="STRING" id="139723.A0A182M0U4"/>
<reference evidence="10" key="1">
    <citation type="submission" date="2013-09" db="EMBL/GenBank/DDBJ databases">
        <title>The Genome Sequence of Anopheles culicifacies species A.</title>
        <authorList>
            <consortium name="The Broad Institute Genomics Platform"/>
            <person name="Neafsey D.E."/>
            <person name="Besansky N."/>
            <person name="Howell P."/>
            <person name="Walton C."/>
            <person name="Young S.K."/>
            <person name="Zeng Q."/>
            <person name="Gargeya S."/>
            <person name="Fitzgerald M."/>
            <person name="Haas B."/>
            <person name="Abouelleil A."/>
            <person name="Allen A.W."/>
            <person name="Alvarado L."/>
            <person name="Arachchi H.M."/>
            <person name="Berlin A.M."/>
            <person name="Chapman S.B."/>
            <person name="Gainer-Dewar J."/>
            <person name="Goldberg J."/>
            <person name="Griggs A."/>
            <person name="Gujja S."/>
            <person name="Hansen M."/>
            <person name="Howarth C."/>
            <person name="Imamovic A."/>
            <person name="Ireland A."/>
            <person name="Larimer J."/>
            <person name="McCowan C."/>
            <person name="Murphy C."/>
            <person name="Pearson M."/>
            <person name="Poon T.W."/>
            <person name="Priest M."/>
            <person name="Roberts A."/>
            <person name="Saif S."/>
            <person name="Shea T."/>
            <person name="Sisk P."/>
            <person name="Sykes S."/>
            <person name="Wortman J."/>
            <person name="Nusbaum C."/>
            <person name="Birren B."/>
        </authorList>
    </citation>
    <scope>NUCLEOTIDE SEQUENCE [LARGE SCALE GENOMIC DNA]</scope>
    <source>
        <strain evidence="10">A-37</strain>
    </source>
</reference>
<evidence type="ECO:0000313" key="10">
    <source>
        <dbReference type="Proteomes" id="UP000075883"/>
    </source>
</evidence>
<keyword evidence="7" id="KW-0539">Nucleus</keyword>
<dbReference type="GO" id="GO:0046872">
    <property type="term" value="F:metal ion binding"/>
    <property type="evidence" value="ECO:0007669"/>
    <property type="project" value="UniProtKB-KW"/>
</dbReference>
<dbReference type="Proteomes" id="UP000075883">
    <property type="component" value="Unassembled WGS sequence"/>
</dbReference>
<dbReference type="AlphaFoldDB" id="A0A182M0U4"/>
<organism evidence="9 10">
    <name type="scientific">Anopheles culicifacies</name>
    <dbReference type="NCBI Taxonomy" id="139723"/>
    <lineage>
        <taxon>Eukaryota</taxon>
        <taxon>Metazoa</taxon>
        <taxon>Ecdysozoa</taxon>
        <taxon>Arthropoda</taxon>
        <taxon>Hexapoda</taxon>
        <taxon>Insecta</taxon>
        <taxon>Pterygota</taxon>
        <taxon>Neoptera</taxon>
        <taxon>Endopterygota</taxon>
        <taxon>Diptera</taxon>
        <taxon>Nematocera</taxon>
        <taxon>Culicoidea</taxon>
        <taxon>Culicidae</taxon>
        <taxon>Anophelinae</taxon>
        <taxon>Anopheles</taxon>
        <taxon>culicifacies species complex</taxon>
    </lineage>
</organism>
<feature type="domain" description="DDE Tnp4" evidence="8">
    <location>
        <begin position="215"/>
        <end position="368"/>
    </location>
</feature>
<dbReference type="InterPro" id="IPR027806">
    <property type="entry name" value="HARBI1_dom"/>
</dbReference>
<keyword evidence="10" id="KW-1185">Reference proteome</keyword>
<accession>A0A182M0U4</accession>